<dbReference type="EMBL" id="CP002454">
    <property type="protein sequence ID" value="ADV66459.1"/>
    <property type="molecule type" value="Genomic_DNA"/>
</dbReference>
<organism evidence="2 3">
    <name type="scientific">Deinococcus maricopensis (strain DSM 21211 / LMG 22137 / NRRL B-23946 / LB-34)</name>
    <dbReference type="NCBI Taxonomy" id="709986"/>
    <lineage>
        <taxon>Bacteria</taxon>
        <taxon>Thermotogati</taxon>
        <taxon>Deinococcota</taxon>
        <taxon>Deinococci</taxon>
        <taxon>Deinococcales</taxon>
        <taxon>Deinococcaceae</taxon>
        <taxon>Deinococcus</taxon>
    </lineage>
</organism>
<evidence type="ECO:0000313" key="3">
    <source>
        <dbReference type="Proteomes" id="UP000008635"/>
    </source>
</evidence>
<dbReference type="InterPro" id="IPR003484">
    <property type="entry name" value="NodA"/>
</dbReference>
<reference evidence="3" key="2">
    <citation type="submission" date="2011-01" db="EMBL/GenBank/DDBJ databases">
        <title>The complete genome of Deinococcus maricopensis DSM 21211.</title>
        <authorList>
            <consortium name="US DOE Joint Genome Institute (JGI-PGF)"/>
            <person name="Lucas S."/>
            <person name="Copeland A."/>
            <person name="Lapidus A."/>
            <person name="Goodwin L."/>
            <person name="Pitluck S."/>
            <person name="Kyrpides N."/>
            <person name="Mavromatis K."/>
            <person name="Pagani I."/>
            <person name="Ivanova N."/>
            <person name="Ovchinnikova G."/>
            <person name="Zeytun A."/>
            <person name="Detter J.C."/>
            <person name="Han C."/>
            <person name="Land M."/>
            <person name="Hauser L."/>
            <person name="Markowitz V."/>
            <person name="Cheng J.-F."/>
            <person name="Hugenholtz P."/>
            <person name="Woyke T."/>
            <person name="Wu D."/>
            <person name="Pukall R."/>
            <person name="Gehrich-Schroeter G."/>
            <person name="Brambilla E."/>
            <person name="Klenk H.-P."/>
            <person name="Eisen J.A."/>
        </authorList>
    </citation>
    <scope>NUCLEOTIDE SEQUENCE [LARGE SCALE GENOMIC DNA]</scope>
    <source>
        <strain evidence="3">DSM 21211 / LMG 22137 / NRRL B-23946 / LB-34</strain>
    </source>
</reference>
<dbReference type="InterPro" id="IPR000182">
    <property type="entry name" value="GNAT_dom"/>
</dbReference>
<dbReference type="CDD" id="cd04301">
    <property type="entry name" value="NAT_SF"/>
    <property type="match status" value="1"/>
</dbReference>
<dbReference type="PROSITE" id="PS51186">
    <property type="entry name" value="GNAT"/>
    <property type="match status" value="1"/>
</dbReference>
<dbReference type="RefSeq" id="WP_013555964.1">
    <property type="nucleotide sequence ID" value="NC_014958.1"/>
</dbReference>
<name>E8U5X0_DEIML</name>
<dbReference type="eggNOG" id="COG3153">
    <property type="taxonomic scope" value="Bacteria"/>
</dbReference>
<feature type="domain" description="N-acetyltransferase" evidence="1">
    <location>
        <begin position="10"/>
        <end position="164"/>
    </location>
</feature>
<dbReference type="Proteomes" id="UP000008635">
    <property type="component" value="Chromosome"/>
</dbReference>
<dbReference type="HOGENOM" id="CLU_098284_1_0_0"/>
<dbReference type="GO" id="GO:0005829">
    <property type="term" value="C:cytosol"/>
    <property type="evidence" value="ECO:0007669"/>
    <property type="project" value="InterPro"/>
</dbReference>
<dbReference type="GO" id="GO:0016747">
    <property type="term" value="F:acyltransferase activity, transferring groups other than amino-acyl groups"/>
    <property type="evidence" value="ECO:0007669"/>
    <property type="project" value="InterPro"/>
</dbReference>
<sequence length="182" mass="19977">MPNPFKVQLTHAADITPEQEGRFRALLMAAYPQFADFWAGTSFWGGPADARLWLSAPDGEVLAHLGFGRRTVRVGREDVRVAGVGAVATHPAHRGRGYGARLLRTLPHAAPDVDFAFLECREEVAPFYASGGFVRVPNSTWSLDPDEGMWVERAGSPVMVLPVRASIRAWPAGRVDLRGMPW</sequence>
<dbReference type="Gene3D" id="3.40.630.30">
    <property type="match status" value="1"/>
</dbReference>
<dbReference type="OrthoDB" id="4142102at2"/>
<dbReference type="SUPFAM" id="SSF55729">
    <property type="entry name" value="Acyl-CoA N-acyltransferases (Nat)"/>
    <property type="match status" value="1"/>
</dbReference>
<keyword evidence="3" id="KW-1185">Reference proteome</keyword>
<dbReference type="InterPro" id="IPR016181">
    <property type="entry name" value="Acyl_CoA_acyltransferase"/>
</dbReference>
<proteinExistence type="predicted"/>
<dbReference type="AlphaFoldDB" id="E8U5X0"/>
<evidence type="ECO:0000259" key="1">
    <source>
        <dbReference type="PROSITE" id="PS51186"/>
    </source>
</evidence>
<accession>E8U5X0</accession>
<gene>
    <name evidence="2" type="ordered locus">Deima_0804</name>
</gene>
<evidence type="ECO:0000313" key="2">
    <source>
        <dbReference type="EMBL" id="ADV66459.1"/>
    </source>
</evidence>
<dbReference type="STRING" id="709986.Deima_0804"/>
<dbReference type="KEGG" id="dmr:Deima_0804"/>
<reference evidence="2 3" key="1">
    <citation type="journal article" date="2011" name="Stand. Genomic Sci.">
        <title>Complete genome sequence of Deinococcus maricopensis type strain (LB-34).</title>
        <authorList>
            <person name="Pukall R."/>
            <person name="Zeytun A."/>
            <person name="Lucas S."/>
            <person name="Lapidus A."/>
            <person name="Hammon N."/>
            <person name="Deshpande S."/>
            <person name="Nolan M."/>
            <person name="Cheng J.F."/>
            <person name="Pitluck S."/>
            <person name="Liolios K."/>
            <person name="Pagani I."/>
            <person name="Mikhailova N."/>
            <person name="Ivanova N."/>
            <person name="Mavromatis K."/>
            <person name="Pati A."/>
            <person name="Tapia R."/>
            <person name="Han C."/>
            <person name="Goodwin L."/>
            <person name="Chen A."/>
            <person name="Palaniappan K."/>
            <person name="Land M."/>
            <person name="Hauser L."/>
            <person name="Chang Y.J."/>
            <person name="Jeffries C.D."/>
            <person name="Brambilla E.M."/>
            <person name="Rohde M."/>
            <person name="Goker M."/>
            <person name="Detter J.C."/>
            <person name="Woyke T."/>
            <person name="Bristow J."/>
            <person name="Eisen J.A."/>
            <person name="Markowitz V."/>
            <person name="Hugenholtz P."/>
            <person name="Kyrpides N.C."/>
            <person name="Klenk H.P."/>
        </authorList>
    </citation>
    <scope>NUCLEOTIDE SEQUENCE [LARGE SCALE GENOMIC DNA]</scope>
    <source>
        <strain evidence="3">DSM 21211 / LMG 22137 / NRRL B-23946 / LB-34</strain>
    </source>
</reference>
<keyword evidence="2" id="KW-0808">Transferase</keyword>
<dbReference type="Pfam" id="PF02474">
    <property type="entry name" value="NodA"/>
    <property type="match status" value="1"/>
</dbReference>
<protein>
    <submittedName>
        <fullName evidence="2">GCN5-related N-acetyltransferase</fullName>
    </submittedName>
</protein>